<evidence type="ECO:0000256" key="2">
    <source>
        <dbReference type="ARBA" id="ARBA00001946"/>
    </source>
</evidence>
<dbReference type="Proteomes" id="UP000604825">
    <property type="component" value="Unassembled WGS sequence"/>
</dbReference>
<evidence type="ECO:0000256" key="3">
    <source>
        <dbReference type="ARBA" id="ARBA00022722"/>
    </source>
</evidence>
<keyword evidence="5" id="KW-0255">Endonuclease</keyword>
<feature type="domain" description="DRBM" evidence="12">
    <location>
        <begin position="682"/>
        <end position="751"/>
    </location>
</feature>
<dbReference type="SMART" id="SM00535">
    <property type="entry name" value="RIBOc"/>
    <property type="match status" value="2"/>
</dbReference>
<evidence type="ECO:0000256" key="8">
    <source>
        <dbReference type="ARBA" id="ARBA00022884"/>
    </source>
</evidence>
<keyword evidence="3" id="KW-0540">Nuclease</keyword>
<evidence type="ECO:0000256" key="1">
    <source>
        <dbReference type="ARBA" id="ARBA00001936"/>
    </source>
</evidence>
<feature type="region of interest" description="Disordered" evidence="11">
    <location>
        <begin position="1"/>
        <end position="32"/>
    </location>
</feature>
<keyword evidence="7" id="KW-0460">Magnesium</keyword>
<keyword evidence="8 10" id="KW-0694">RNA-binding</keyword>
<dbReference type="OrthoDB" id="6513042at2759"/>
<dbReference type="PROSITE" id="PS50137">
    <property type="entry name" value="DS_RBD"/>
    <property type="match status" value="1"/>
</dbReference>
<dbReference type="AlphaFoldDB" id="A0A811N095"/>
<dbReference type="GO" id="GO:0005737">
    <property type="term" value="C:cytoplasm"/>
    <property type="evidence" value="ECO:0007669"/>
    <property type="project" value="TreeGrafter"/>
</dbReference>
<protein>
    <submittedName>
        <fullName evidence="14">Uncharacterized protein</fullName>
    </submittedName>
</protein>
<keyword evidence="6" id="KW-0378">Hydrolase</keyword>
<dbReference type="Gene3D" id="1.10.1520.10">
    <property type="entry name" value="Ribonuclease III domain"/>
    <property type="match status" value="2"/>
</dbReference>
<comment type="cofactor">
    <cofactor evidence="1">
        <name>Mn(2+)</name>
        <dbReference type="ChEBI" id="CHEBI:29035"/>
    </cofactor>
</comment>
<feature type="domain" description="RNase III" evidence="13">
    <location>
        <begin position="510"/>
        <end position="656"/>
    </location>
</feature>
<dbReference type="Gene3D" id="3.30.160.20">
    <property type="match status" value="1"/>
</dbReference>
<dbReference type="PANTHER" id="PTHR14950:SF48">
    <property type="entry name" value="ENDORIBONUCLEASE DICER HOMOLOG 2"/>
    <property type="match status" value="1"/>
</dbReference>
<dbReference type="GO" id="GO:0003723">
    <property type="term" value="F:RNA binding"/>
    <property type="evidence" value="ECO:0007669"/>
    <property type="project" value="UniProtKB-UniRule"/>
</dbReference>
<keyword evidence="15" id="KW-1185">Reference proteome</keyword>
<accession>A0A811N095</accession>
<dbReference type="SUPFAM" id="SSF54768">
    <property type="entry name" value="dsRNA-binding domain-like"/>
    <property type="match status" value="1"/>
</dbReference>
<evidence type="ECO:0000256" key="7">
    <source>
        <dbReference type="ARBA" id="ARBA00022842"/>
    </source>
</evidence>
<keyword evidence="9" id="KW-0464">Manganese</keyword>
<reference evidence="14" key="1">
    <citation type="submission" date="2020-10" db="EMBL/GenBank/DDBJ databases">
        <authorList>
            <person name="Han B."/>
            <person name="Lu T."/>
            <person name="Zhao Q."/>
            <person name="Huang X."/>
            <person name="Zhao Y."/>
        </authorList>
    </citation>
    <scope>NUCLEOTIDE SEQUENCE</scope>
</reference>
<dbReference type="InterPro" id="IPR000999">
    <property type="entry name" value="RNase_III_dom"/>
</dbReference>
<dbReference type="InterPro" id="IPR014720">
    <property type="entry name" value="dsRBD_dom"/>
</dbReference>
<dbReference type="Pfam" id="PF00035">
    <property type="entry name" value="dsrm"/>
    <property type="match status" value="1"/>
</dbReference>
<dbReference type="SMART" id="SM00358">
    <property type="entry name" value="DSRM"/>
    <property type="match status" value="1"/>
</dbReference>
<dbReference type="GO" id="GO:0046872">
    <property type="term" value="F:metal ion binding"/>
    <property type="evidence" value="ECO:0007669"/>
    <property type="project" value="UniProtKB-KW"/>
</dbReference>
<evidence type="ECO:0000259" key="13">
    <source>
        <dbReference type="PROSITE" id="PS50142"/>
    </source>
</evidence>
<evidence type="ECO:0000256" key="10">
    <source>
        <dbReference type="PROSITE-ProRule" id="PRU00266"/>
    </source>
</evidence>
<dbReference type="PANTHER" id="PTHR14950">
    <property type="entry name" value="DICER-RELATED"/>
    <property type="match status" value="1"/>
</dbReference>
<dbReference type="GO" id="GO:0004525">
    <property type="term" value="F:ribonuclease III activity"/>
    <property type="evidence" value="ECO:0007669"/>
    <property type="project" value="InterPro"/>
</dbReference>
<dbReference type="GO" id="GO:0005634">
    <property type="term" value="C:nucleus"/>
    <property type="evidence" value="ECO:0007669"/>
    <property type="project" value="TreeGrafter"/>
</dbReference>
<comment type="caution">
    <text evidence="14">The sequence shown here is derived from an EMBL/GenBank/DDBJ whole genome shotgun (WGS) entry which is preliminary data.</text>
</comment>
<dbReference type="EMBL" id="CAJGYO010000002">
    <property type="protein sequence ID" value="CAD6213489.1"/>
    <property type="molecule type" value="Genomic_DNA"/>
</dbReference>
<dbReference type="PROSITE" id="PS00517">
    <property type="entry name" value="RNASE_3_1"/>
    <property type="match status" value="1"/>
</dbReference>
<evidence type="ECO:0000256" key="11">
    <source>
        <dbReference type="SAM" id="MobiDB-lite"/>
    </source>
</evidence>
<dbReference type="SUPFAM" id="SSF69065">
    <property type="entry name" value="RNase III domain-like"/>
    <property type="match status" value="2"/>
</dbReference>
<dbReference type="FunFam" id="1.10.1520.10:FF:000004">
    <property type="entry name" value="Endoribonuclease dicer-like 1"/>
    <property type="match status" value="1"/>
</dbReference>
<gene>
    <name evidence="14" type="ORF">NCGR_LOCUS9025</name>
</gene>
<dbReference type="InterPro" id="IPR036389">
    <property type="entry name" value="RNase_III_sf"/>
</dbReference>
<feature type="domain" description="RNase III" evidence="13">
    <location>
        <begin position="319"/>
        <end position="473"/>
    </location>
</feature>
<keyword evidence="4" id="KW-0479">Metal-binding</keyword>
<dbReference type="CDD" id="cd00593">
    <property type="entry name" value="RIBOc"/>
    <property type="match status" value="2"/>
</dbReference>
<dbReference type="GO" id="GO:0030422">
    <property type="term" value="P:siRNA processing"/>
    <property type="evidence" value="ECO:0007669"/>
    <property type="project" value="TreeGrafter"/>
</dbReference>
<evidence type="ECO:0000313" key="15">
    <source>
        <dbReference type="Proteomes" id="UP000604825"/>
    </source>
</evidence>
<organism evidence="14 15">
    <name type="scientific">Miscanthus lutarioriparius</name>
    <dbReference type="NCBI Taxonomy" id="422564"/>
    <lineage>
        <taxon>Eukaryota</taxon>
        <taxon>Viridiplantae</taxon>
        <taxon>Streptophyta</taxon>
        <taxon>Embryophyta</taxon>
        <taxon>Tracheophyta</taxon>
        <taxon>Spermatophyta</taxon>
        <taxon>Magnoliopsida</taxon>
        <taxon>Liliopsida</taxon>
        <taxon>Poales</taxon>
        <taxon>Poaceae</taxon>
        <taxon>PACMAD clade</taxon>
        <taxon>Panicoideae</taxon>
        <taxon>Andropogonodae</taxon>
        <taxon>Andropogoneae</taxon>
        <taxon>Saccharinae</taxon>
        <taxon>Miscanthus</taxon>
    </lineage>
</organism>
<evidence type="ECO:0000256" key="4">
    <source>
        <dbReference type="ARBA" id="ARBA00022723"/>
    </source>
</evidence>
<evidence type="ECO:0000256" key="9">
    <source>
        <dbReference type="ARBA" id="ARBA00023211"/>
    </source>
</evidence>
<comment type="cofactor">
    <cofactor evidence="2">
        <name>Mg(2+)</name>
        <dbReference type="ChEBI" id="CHEBI:18420"/>
    </cofactor>
</comment>
<sequence length="755" mass="84242">MDGSASPSAAAVETDTRGGEAPSKAKRGNAEEKYQHGQPVYFPEELVDKWVSFSLRGLYYCYNISLQGSCNTTADPTDIILAVKCDLGPDFLRYSFNSGGIEVTIKYLHLIHLNQEQVIFARRFQTTVLCLLINSDHSEVSNAIKYFHELQVDVGVVYLLLPTVYGKIDWCGIKFSTSSVYDDVTDKNSRHCHSCKDADILQTMDDPCCRCILQNSVVYAPRDGNFYNITDLDLNVNQPLDLNNRTAVSCKSKLLLVANGLFTVQNFLYKCYEKRKEPGSVKLPPELCRVVMAPVSTNTLFSFSFVPSIMYRIQCLLLSAKLKIQLGPRMQQFNIAAMKILEALTTKECQETISLESLETLGDSFIKYVTGQNLFSKYKHREDILTSMREEKVTNAALCQLGCKSELVGYIRGELFNPKKWTIPGLGYDTRGNNKVFFRTTNNMYSLEEVSIKSKRIADTVEALTGAYLSACGELAAVHFIKSLGMDVELHSKMQVERIITTKSEEFIDVKSLQTILGYVFDDSSLLIEALTHSSYNIAGITACNERLEFLGDAVLDYILTDYFYRKYYPNCTPALLTNLRKASVNNCCYAHAAVKAGLHKHIIIHSSLKQMINDLENSGWSFSGPSHGWEPGIGLPEDLADLFEAIAGAIYVDSRNNKEVVWRAMRRLLEPLATPKTMEPDPVSELKELCERKSYPKPSYSPTRDDVAGVTMVVAKVKAAGTVYSETGKGRNQDVAEVLAAKALLEKLKAGARG</sequence>
<dbReference type="Pfam" id="PF00636">
    <property type="entry name" value="Ribonuclease_3"/>
    <property type="match status" value="2"/>
</dbReference>
<evidence type="ECO:0000313" key="14">
    <source>
        <dbReference type="EMBL" id="CAD6213489.1"/>
    </source>
</evidence>
<name>A0A811N095_9POAL</name>
<dbReference type="PROSITE" id="PS50142">
    <property type="entry name" value="RNASE_3_2"/>
    <property type="match status" value="2"/>
</dbReference>
<proteinExistence type="predicted"/>
<evidence type="ECO:0000256" key="5">
    <source>
        <dbReference type="ARBA" id="ARBA00022759"/>
    </source>
</evidence>
<evidence type="ECO:0000259" key="12">
    <source>
        <dbReference type="PROSITE" id="PS50137"/>
    </source>
</evidence>
<evidence type="ECO:0000256" key="6">
    <source>
        <dbReference type="ARBA" id="ARBA00022801"/>
    </source>
</evidence>